<evidence type="ECO:0000256" key="2">
    <source>
        <dbReference type="PIRSR" id="PIRSR605511-1"/>
    </source>
</evidence>
<feature type="active site" description="Proton donor/acceptor" evidence="2">
    <location>
        <position position="197"/>
    </location>
</feature>
<proteinExistence type="inferred from homology"/>
<dbReference type="InterPro" id="IPR013658">
    <property type="entry name" value="SGL"/>
</dbReference>
<dbReference type="PANTHER" id="PTHR10907">
    <property type="entry name" value="REGUCALCIN"/>
    <property type="match status" value="1"/>
</dbReference>
<name>A0A1Y6K503_9CHLR</name>
<feature type="binding site" evidence="3">
    <location>
        <position position="119"/>
    </location>
    <ligand>
        <name>substrate</name>
    </ligand>
</feature>
<reference evidence="6" key="1">
    <citation type="submission" date="2017-05" db="EMBL/GenBank/DDBJ databases">
        <authorList>
            <person name="Kirkegaard R."/>
            <person name="Mcilroy J S."/>
        </authorList>
    </citation>
    <scope>NUCLEOTIDE SEQUENCE [LARGE SCALE GENOMIC DNA]</scope>
</reference>
<sequence length="290" mass="32182">MKSITAELLFDTGNTLGEGPLWHPEKSCLYWVDIEAQFLYRSDTALNSYTRTSFDTPIGAFCFTKEGGFLLATGQGFLAWDGLNTQPIWNPLPPRSNVRLNDGKVDPAGRFWAGSIDTEQSQAELYRLDPDGAQHTLLKNLGIANGLDWSPDRKTMYFTDSSQYTIFSFDYYLETGAIGNQRPFLQLPRTSAEIVPDGLCVDAEGCLWSAHWNGWQVVRYSPAGVPLLTIRLPAQRVTSCCFGGERKDLLFITTARTGLTQSALHKQPHAGGVFVVHTETTGQNTHFFGS</sequence>
<dbReference type="GO" id="GO:0019853">
    <property type="term" value="P:L-ascorbic acid biosynthetic process"/>
    <property type="evidence" value="ECO:0007669"/>
    <property type="project" value="TreeGrafter"/>
</dbReference>
<dbReference type="EMBL" id="LT859958">
    <property type="protein sequence ID" value="SMX53927.1"/>
    <property type="molecule type" value="Genomic_DNA"/>
</dbReference>
<protein>
    <submittedName>
        <fullName evidence="5">SMP-30/Gluconolaconase/LRE domain protein</fullName>
    </submittedName>
</protein>
<dbReference type="GO" id="GO:0005509">
    <property type="term" value="F:calcium ion binding"/>
    <property type="evidence" value="ECO:0007669"/>
    <property type="project" value="TreeGrafter"/>
</dbReference>
<dbReference type="SUPFAM" id="SSF63829">
    <property type="entry name" value="Calcium-dependent phosphotriesterase"/>
    <property type="match status" value="1"/>
</dbReference>
<comment type="similarity">
    <text evidence="1">Belongs to the SMP-30/CGR1 family.</text>
</comment>
<dbReference type="Proteomes" id="UP000195514">
    <property type="component" value="Chromosome I"/>
</dbReference>
<dbReference type="RefSeq" id="WP_087861835.1">
    <property type="nucleotide sequence ID" value="NZ_LT859958.1"/>
</dbReference>
<dbReference type="PRINTS" id="PR01790">
    <property type="entry name" value="SMP30FAMILY"/>
</dbReference>
<dbReference type="KEGG" id="abat:CFX1CAM_0862"/>
<dbReference type="Gene3D" id="2.120.10.30">
    <property type="entry name" value="TolB, C-terminal domain"/>
    <property type="match status" value="1"/>
</dbReference>
<feature type="domain" description="SMP-30/Gluconolactonase/LRE-like region" evidence="4">
    <location>
        <begin position="16"/>
        <end position="256"/>
    </location>
</feature>
<keyword evidence="3" id="KW-0479">Metal-binding</keyword>
<feature type="binding site" evidence="3">
    <location>
        <position position="18"/>
    </location>
    <ligand>
        <name>a divalent metal cation</name>
        <dbReference type="ChEBI" id="CHEBI:60240"/>
    </ligand>
</feature>
<evidence type="ECO:0000256" key="1">
    <source>
        <dbReference type="ARBA" id="ARBA00008853"/>
    </source>
</evidence>
<feature type="binding site" evidence="3">
    <location>
        <position position="99"/>
    </location>
    <ligand>
        <name>substrate</name>
    </ligand>
</feature>
<feature type="binding site" evidence="3">
    <location>
        <position position="145"/>
    </location>
    <ligand>
        <name>a divalent metal cation</name>
        <dbReference type="ChEBI" id="CHEBI:60240"/>
    </ligand>
</feature>
<dbReference type="InterPro" id="IPR011042">
    <property type="entry name" value="6-blade_b-propeller_TolB-like"/>
</dbReference>
<accession>A0A1Y6K503</accession>
<gene>
    <name evidence="5" type="ORF">CFX1CAM_0862</name>
</gene>
<evidence type="ECO:0000259" key="4">
    <source>
        <dbReference type="Pfam" id="PF08450"/>
    </source>
</evidence>
<dbReference type="OrthoDB" id="2633250at2"/>
<feature type="binding site" evidence="3">
    <location>
        <position position="101"/>
    </location>
    <ligand>
        <name>substrate</name>
    </ligand>
</feature>
<organism evidence="5 6">
    <name type="scientific">Candidatus Brevifilum fermentans</name>
    <dbReference type="NCBI Taxonomy" id="1986204"/>
    <lineage>
        <taxon>Bacteria</taxon>
        <taxon>Bacillati</taxon>
        <taxon>Chloroflexota</taxon>
        <taxon>Anaerolineae</taxon>
        <taxon>Anaerolineales</taxon>
        <taxon>Anaerolineaceae</taxon>
        <taxon>Candidatus Brevifilum</taxon>
    </lineage>
</organism>
<keyword evidence="3" id="KW-0862">Zinc</keyword>
<dbReference type="PANTHER" id="PTHR10907:SF47">
    <property type="entry name" value="REGUCALCIN"/>
    <property type="match status" value="1"/>
</dbReference>
<dbReference type="GO" id="GO:0004341">
    <property type="term" value="F:gluconolactonase activity"/>
    <property type="evidence" value="ECO:0007669"/>
    <property type="project" value="TreeGrafter"/>
</dbReference>
<dbReference type="InterPro" id="IPR005511">
    <property type="entry name" value="SMP-30"/>
</dbReference>
<evidence type="ECO:0000313" key="6">
    <source>
        <dbReference type="Proteomes" id="UP000195514"/>
    </source>
</evidence>
<dbReference type="Pfam" id="PF08450">
    <property type="entry name" value="SGL"/>
    <property type="match status" value="1"/>
</dbReference>
<keyword evidence="6" id="KW-1185">Reference proteome</keyword>
<feature type="binding site" evidence="3">
    <location>
        <position position="197"/>
    </location>
    <ligand>
        <name>a divalent metal cation</name>
        <dbReference type="ChEBI" id="CHEBI:60240"/>
    </ligand>
</feature>
<evidence type="ECO:0000313" key="5">
    <source>
        <dbReference type="EMBL" id="SMX53927.1"/>
    </source>
</evidence>
<comment type="cofactor">
    <cofactor evidence="3">
        <name>Zn(2+)</name>
        <dbReference type="ChEBI" id="CHEBI:29105"/>
    </cofactor>
    <text evidence="3">Binds 1 divalent metal cation per subunit.</text>
</comment>
<evidence type="ECO:0000256" key="3">
    <source>
        <dbReference type="PIRSR" id="PIRSR605511-2"/>
    </source>
</evidence>
<dbReference type="AlphaFoldDB" id="A0A1Y6K503"/>